<dbReference type="SMR" id="A0A0D2JZ11"/>
<dbReference type="GO" id="GO:0003676">
    <property type="term" value="F:nucleic acid binding"/>
    <property type="evidence" value="ECO:0007669"/>
    <property type="project" value="InterPro"/>
</dbReference>
<feature type="domain" description="3'-5' exonuclease" evidence="4">
    <location>
        <begin position="40"/>
        <end position="202"/>
    </location>
</feature>
<dbReference type="SUPFAM" id="SSF53098">
    <property type="entry name" value="Ribonuclease H-like"/>
    <property type="match status" value="1"/>
</dbReference>
<feature type="region of interest" description="Disordered" evidence="3">
    <location>
        <begin position="400"/>
        <end position="447"/>
    </location>
</feature>
<dbReference type="InterPro" id="IPR002562">
    <property type="entry name" value="3'-5'_exonuclease_dom"/>
</dbReference>
<gene>
    <name evidence="5" type="ORF">MNEG_4210</name>
</gene>
<dbReference type="AlphaFoldDB" id="A0A0D2JZ11"/>
<dbReference type="Proteomes" id="UP000054498">
    <property type="component" value="Unassembled WGS sequence"/>
</dbReference>
<dbReference type="GO" id="GO:0005737">
    <property type="term" value="C:cytoplasm"/>
    <property type="evidence" value="ECO:0007669"/>
    <property type="project" value="TreeGrafter"/>
</dbReference>
<keyword evidence="6" id="KW-1185">Reference proteome</keyword>
<proteinExistence type="predicted"/>
<keyword evidence="1" id="KW-0540">Nuclease</keyword>
<feature type="compositionally biased region" description="Basic and acidic residues" evidence="3">
    <location>
        <begin position="344"/>
        <end position="363"/>
    </location>
</feature>
<evidence type="ECO:0000256" key="1">
    <source>
        <dbReference type="ARBA" id="ARBA00022722"/>
    </source>
</evidence>
<accession>A0A0D2JZ11</accession>
<dbReference type="PANTHER" id="PTHR13620">
    <property type="entry name" value="3-5 EXONUCLEASE"/>
    <property type="match status" value="1"/>
</dbReference>
<protein>
    <recommendedName>
        <fullName evidence="4">3'-5' exonuclease domain-containing protein</fullName>
    </recommendedName>
</protein>
<dbReference type="KEGG" id="mng:MNEG_4210"/>
<reference evidence="5 6" key="1">
    <citation type="journal article" date="2013" name="BMC Genomics">
        <title>Reconstruction of the lipid metabolism for the microalga Monoraphidium neglectum from its genome sequence reveals characteristics suitable for biofuel production.</title>
        <authorList>
            <person name="Bogen C."/>
            <person name="Al-Dilaimi A."/>
            <person name="Albersmeier A."/>
            <person name="Wichmann J."/>
            <person name="Grundmann M."/>
            <person name="Rupp O."/>
            <person name="Lauersen K.J."/>
            <person name="Blifernez-Klassen O."/>
            <person name="Kalinowski J."/>
            <person name="Goesmann A."/>
            <person name="Mussgnug J.H."/>
            <person name="Kruse O."/>
        </authorList>
    </citation>
    <scope>NUCLEOTIDE SEQUENCE [LARGE SCALE GENOMIC DNA]</scope>
    <source>
        <strain evidence="5 6">SAG 48.87</strain>
    </source>
</reference>
<dbReference type="CDD" id="cd06141">
    <property type="entry name" value="WRN_exo"/>
    <property type="match status" value="1"/>
</dbReference>
<dbReference type="InterPro" id="IPR012337">
    <property type="entry name" value="RNaseH-like_sf"/>
</dbReference>
<name>A0A0D2JZ11_9CHLO</name>
<dbReference type="RefSeq" id="XP_013902767.1">
    <property type="nucleotide sequence ID" value="XM_014047313.1"/>
</dbReference>
<dbReference type="GO" id="GO:0008408">
    <property type="term" value="F:3'-5' exonuclease activity"/>
    <property type="evidence" value="ECO:0007669"/>
    <property type="project" value="InterPro"/>
</dbReference>
<dbReference type="GO" id="GO:0005634">
    <property type="term" value="C:nucleus"/>
    <property type="evidence" value="ECO:0007669"/>
    <property type="project" value="TreeGrafter"/>
</dbReference>
<dbReference type="InterPro" id="IPR036397">
    <property type="entry name" value="RNaseH_sf"/>
</dbReference>
<dbReference type="PANTHER" id="PTHR13620:SF104">
    <property type="entry name" value="EXONUCLEASE 3'-5' DOMAIN-CONTAINING PROTEIN 2"/>
    <property type="match status" value="1"/>
</dbReference>
<feature type="region of interest" description="Disordered" evidence="3">
    <location>
        <begin position="291"/>
        <end position="364"/>
    </location>
</feature>
<feature type="compositionally biased region" description="Low complexity" evidence="3">
    <location>
        <begin position="291"/>
        <end position="308"/>
    </location>
</feature>
<evidence type="ECO:0000313" key="6">
    <source>
        <dbReference type="Proteomes" id="UP000054498"/>
    </source>
</evidence>
<evidence type="ECO:0000256" key="3">
    <source>
        <dbReference type="SAM" id="MobiDB-lite"/>
    </source>
</evidence>
<dbReference type="Gene3D" id="3.30.420.10">
    <property type="entry name" value="Ribonuclease H-like superfamily/Ribonuclease H"/>
    <property type="match status" value="1"/>
</dbReference>
<feature type="compositionally biased region" description="Low complexity" evidence="3">
    <location>
        <begin position="315"/>
        <end position="333"/>
    </location>
</feature>
<keyword evidence="2" id="KW-0378">Hydrolase</keyword>
<dbReference type="Pfam" id="PF01612">
    <property type="entry name" value="DNA_pol_A_exo1"/>
    <property type="match status" value="1"/>
</dbReference>
<dbReference type="GeneID" id="25737088"/>
<sequence>MNADPDSFSSFKVAPGYDRLQMPHGLQVLVVENPLYLPHAIKRLRASMEDPVIAIDLEWRPQFGTKFTPVAMVQLATSRVALLVRTCRMQYRLAAELVALLTDPTVTILGFSWASADEAKMQRTFGLGAGAIPGFLDLQLVAHGLGWNGYGLARLTNAVLGSPLPKSKRVSMSNWESRTLTRQQVKYAALDVLIAGQVFRGLRLWHRSPSPCATCFQPLGVVQPPLKLVCSTPGCGREFGDDLLSYASHCRQLRHQPDVQECAACGCLRHVAVAEAGVQPLAAEPPLAQAVRASDAAAPPAAPQQQRADGGETGAGCSIGDDSSSGGSSDSGGAVEQASASESAGRDEQELKQHQEHKQRQKEGGWGNVVVATLHGVRATAEESATVAVRALASIGPSTWSAAGHVQGQSKQQHTVRPEQVAVGGVNSQEQQKKGRPRKRKRPASDE</sequence>
<organism evidence="5 6">
    <name type="scientific">Monoraphidium neglectum</name>
    <dbReference type="NCBI Taxonomy" id="145388"/>
    <lineage>
        <taxon>Eukaryota</taxon>
        <taxon>Viridiplantae</taxon>
        <taxon>Chlorophyta</taxon>
        <taxon>core chlorophytes</taxon>
        <taxon>Chlorophyceae</taxon>
        <taxon>CS clade</taxon>
        <taxon>Sphaeropleales</taxon>
        <taxon>Selenastraceae</taxon>
        <taxon>Monoraphidium</taxon>
    </lineage>
</organism>
<dbReference type="EMBL" id="KK100790">
    <property type="protein sequence ID" value="KIZ03748.1"/>
    <property type="molecule type" value="Genomic_DNA"/>
</dbReference>
<feature type="compositionally biased region" description="Basic residues" evidence="3">
    <location>
        <begin position="434"/>
        <end position="447"/>
    </location>
</feature>
<dbReference type="InterPro" id="IPR051132">
    <property type="entry name" value="3-5_Exonuclease_domain"/>
</dbReference>
<evidence type="ECO:0000256" key="2">
    <source>
        <dbReference type="ARBA" id="ARBA00022801"/>
    </source>
</evidence>
<dbReference type="OrthoDB" id="1920326at2759"/>
<feature type="compositionally biased region" description="Polar residues" evidence="3">
    <location>
        <begin position="400"/>
        <end position="415"/>
    </location>
</feature>
<dbReference type="GO" id="GO:0006139">
    <property type="term" value="P:nucleobase-containing compound metabolic process"/>
    <property type="evidence" value="ECO:0007669"/>
    <property type="project" value="InterPro"/>
</dbReference>
<evidence type="ECO:0000259" key="4">
    <source>
        <dbReference type="Pfam" id="PF01612"/>
    </source>
</evidence>
<dbReference type="STRING" id="145388.A0A0D2JZ11"/>
<evidence type="ECO:0000313" key="5">
    <source>
        <dbReference type="EMBL" id="KIZ03748.1"/>
    </source>
</evidence>